<dbReference type="OrthoDB" id="341799at2"/>
<accession>A0A1K1LGE0</accession>
<proteinExistence type="predicted"/>
<dbReference type="RefSeq" id="WP_072335927.1">
    <property type="nucleotide sequence ID" value="NZ_CALJDE010000025.1"/>
</dbReference>
<dbReference type="EMBL" id="LT630450">
    <property type="protein sequence ID" value="SFV73755.1"/>
    <property type="molecule type" value="Genomic_DNA"/>
</dbReference>
<name>A0A1K1LGE0_9BACT</name>
<protein>
    <submittedName>
        <fullName evidence="1">Uncharacterized protein</fullName>
    </submittedName>
</protein>
<evidence type="ECO:0000313" key="2">
    <source>
        <dbReference type="Proteomes" id="UP000186323"/>
    </source>
</evidence>
<evidence type="ECO:0000313" key="1">
    <source>
        <dbReference type="EMBL" id="SFV73755.1"/>
    </source>
</evidence>
<dbReference type="Proteomes" id="UP000186323">
    <property type="component" value="Chromosome I"/>
</dbReference>
<organism evidence="1 2">
    <name type="scientific">Desulfovibrio piger</name>
    <dbReference type="NCBI Taxonomy" id="901"/>
    <lineage>
        <taxon>Bacteria</taxon>
        <taxon>Pseudomonadati</taxon>
        <taxon>Thermodesulfobacteriota</taxon>
        <taxon>Desulfovibrionia</taxon>
        <taxon>Desulfovibrionales</taxon>
        <taxon>Desulfovibrionaceae</taxon>
        <taxon>Desulfovibrio</taxon>
    </lineage>
</organism>
<dbReference type="NCBIfam" id="TIGR04326">
    <property type="entry name" value="O_ant_LIC13510"/>
    <property type="match status" value="1"/>
</dbReference>
<dbReference type="InterPro" id="IPR027613">
    <property type="entry name" value="O_ant_LIC13510"/>
</dbReference>
<sequence>MKELTLLADSRAPLAFHLETSAAVAHWNLRDVPGEHISVPALCDARLTEIRREHAAWACRTGLRPVEGALLHEHFQAGEKLSMWWCSLLYERHPKMTPLLYEVYKLRTLEHLLDEGGFTALRLVGGDDRLCGTLLALCQATGRQFADYHDPQCRDGRRRTWLRRLYEACPSLLRAAGRYVHWWFRVRLPLRPRGGALPALPPAHVTTGTIVTYFPNVDMEAAAAGRFRSRYWEGLHDALCAAAARTPVRWLFIRFPSPQMDLAGCIRMRDRFRAAHQDGVSFHYLEEFLTAADLRAAWKRYLRLAWTSRRLEAAMRGLCRFEGSRLDFWPYMADDWAETFRGWRCLERCLQQRGIDNYVKAAGPQRWFTFPLENCPWERMLTHAAHTTPGAGGPVYGAQHSTIRPTDFRYFDDPATFTDSACAAFQPDRICANGQGALRQWQAAGVPQERLELVEALRYMYLADARNAAVPAQEGQPPRRLLVVTGFFADETADHVRLLARAVHAGLLDGWEIVVKPHPYLAVEADLRHELGARAGCLRFAEGPVATLLVPGTVVWSSASTTVVLEAALKKLPVMVMLPSDGFDLCPLQDVPGLLRTGSLDDVRRALACAAPPALPDDYLELQPGLPRWRALLEL</sequence>
<reference evidence="2" key="1">
    <citation type="submission" date="2016-10" db="EMBL/GenBank/DDBJ databases">
        <authorList>
            <person name="Wegmann U."/>
        </authorList>
    </citation>
    <scope>NUCLEOTIDE SEQUENCE [LARGE SCALE GENOMIC DNA]</scope>
</reference>
<keyword evidence="2" id="KW-1185">Reference proteome</keyword>
<dbReference type="AlphaFoldDB" id="A0A1K1LGE0"/>
<gene>
    <name evidence="1" type="ORF">DESPIGER_1930</name>
</gene>
<dbReference type="KEGG" id="dpg:DESPIGER_1930"/>